<keyword evidence="6 12" id="KW-0441">Lipid A biosynthesis</keyword>
<keyword evidence="5 12" id="KW-0997">Cell inner membrane</keyword>
<evidence type="ECO:0000256" key="1">
    <source>
        <dbReference type="ARBA" id="ARBA00004651"/>
    </source>
</evidence>
<evidence type="ECO:0000256" key="3">
    <source>
        <dbReference type="ARBA" id="ARBA00022475"/>
    </source>
</evidence>
<dbReference type="GO" id="GO:1901505">
    <property type="term" value="F:carbohydrate derivative transmembrane transporter activity"/>
    <property type="evidence" value="ECO:0007669"/>
    <property type="project" value="InterPro"/>
</dbReference>
<keyword evidence="11 12" id="KW-0472">Membrane</keyword>
<evidence type="ECO:0000256" key="11">
    <source>
        <dbReference type="ARBA" id="ARBA00023136"/>
    </source>
</evidence>
<feature type="transmembrane region" description="Helical" evidence="12">
    <location>
        <begin position="105"/>
        <end position="121"/>
    </location>
</feature>
<evidence type="ECO:0000313" key="14">
    <source>
        <dbReference type="EMBL" id="EML1470454.1"/>
    </source>
</evidence>
<keyword evidence="8 12" id="KW-0448">Lipopolysaccharide biosynthesis</keyword>
<dbReference type="NCBIfam" id="NF002816">
    <property type="entry name" value="PRK02971.1-2"/>
    <property type="match status" value="1"/>
</dbReference>
<dbReference type="InterPro" id="IPR037185">
    <property type="entry name" value="EmrE-like"/>
</dbReference>
<comment type="subcellular location">
    <subcellularLocation>
        <location evidence="12">Cell inner membrane</location>
        <topology evidence="12">Multi-pass membrane protein</topology>
    </subcellularLocation>
    <subcellularLocation>
        <location evidence="1">Cell membrane</location>
        <topology evidence="1">Multi-pass membrane protein</topology>
    </subcellularLocation>
</comment>
<dbReference type="InterPro" id="IPR022832">
    <property type="entry name" value="Flippase_ArnF"/>
</dbReference>
<evidence type="ECO:0000256" key="6">
    <source>
        <dbReference type="ARBA" id="ARBA00022556"/>
    </source>
</evidence>
<feature type="domain" description="EamA" evidence="13">
    <location>
        <begin position="49"/>
        <end position="118"/>
    </location>
</feature>
<accession>A0AAI9DIM3</accession>
<evidence type="ECO:0000256" key="4">
    <source>
        <dbReference type="ARBA" id="ARBA00022516"/>
    </source>
</evidence>
<name>A0AAI9DIM3_PLUGE</name>
<evidence type="ECO:0000256" key="9">
    <source>
        <dbReference type="ARBA" id="ARBA00022989"/>
    </source>
</evidence>
<dbReference type="GO" id="GO:0005886">
    <property type="term" value="C:plasma membrane"/>
    <property type="evidence" value="ECO:0007669"/>
    <property type="project" value="UniProtKB-SubCell"/>
</dbReference>
<comment type="similarity">
    <text evidence="12">Belongs to the ArnF family.</text>
</comment>
<keyword evidence="9 12" id="KW-1133">Transmembrane helix</keyword>
<keyword evidence="4 12" id="KW-0444">Lipid biosynthesis</keyword>
<evidence type="ECO:0000256" key="5">
    <source>
        <dbReference type="ARBA" id="ARBA00022519"/>
    </source>
</evidence>
<comment type="pathway">
    <text evidence="12">Bacterial outer membrane biogenesis; lipopolysaccharide biosynthesis.</text>
</comment>
<evidence type="ECO:0000256" key="7">
    <source>
        <dbReference type="ARBA" id="ARBA00022692"/>
    </source>
</evidence>
<dbReference type="Pfam" id="PF00892">
    <property type="entry name" value="EamA"/>
    <property type="match status" value="1"/>
</dbReference>
<sequence length="127" mass="13682">MGYLWALMSVLLVSSAQLGMKWAMVQLPAASDPDFATAMLAGGSGALGLACGLAAYAFSIGCWYMALRRLPLSKVYPLLSLSYVLVWFAAMMLPWLNERISPEKLIGVAAIVTGLVLICLPDKRRGK</sequence>
<dbReference type="Gene3D" id="1.10.3730.20">
    <property type="match status" value="1"/>
</dbReference>
<dbReference type="InterPro" id="IPR000620">
    <property type="entry name" value="EamA_dom"/>
</dbReference>
<comment type="caution">
    <text evidence="12">Lacks conserved residue(s) required for the propagation of feature annotation.</text>
</comment>
<evidence type="ECO:0000256" key="12">
    <source>
        <dbReference type="HAMAP-Rule" id="MF_00538"/>
    </source>
</evidence>
<feature type="transmembrane region" description="Helical" evidence="12">
    <location>
        <begin position="40"/>
        <end position="63"/>
    </location>
</feature>
<evidence type="ECO:0000256" key="2">
    <source>
        <dbReference type="ARBA" id="ARBA00022448"/>
    </source>
</evidence>
<dbReference type="PANTHER" id="PTHR30561:SF9">
    <property type="entry name" value="4-AMINO-4-DEOXY-L-ARABINOSE-PHOSPHOUNDECAPRENOL FLIPPASE SUBUNIT ARNF-RELATED"/>
    <property type="match status" value="1"/>
</dbReference>
<keyword evidence="3 12" id="KW-1003">Cell membrane</keyword>
<feature type="transmembrane region" description="Helical" evidence="12">
    <location>
        <begin position="75"/>
        <end position="93"/>
    </location>
</feature>
<dbReference type="InterPro" id="IPR000390">
    <property type="entry name" value="Small_drug/metabolite_transptr"/>
</dbReference>
<dbReference type="SUPFAM" id="SSF103481">
    <property type="entry name" value="Multidrug resistance efflux transporter EmrE"/>
    <property type="match status" value="1"/>
</dbReference>
<evidence type="ECO:0000256" key="8">
    <source>
        <dbReference type="ARBA" id="ARBA00022985"/>
    </source>
</evidence>
<comment type="function">
    <text evidence="12">Translocates 4-amino-4-deoxy-L-arabinose-phosphoundecaprenol (alpha-L-Ara4N-phosphoundecaprenol) from the cytoplasmic to the periplasmic side of the inner membrane.</text>
</comment>
<protein>
    <recommendedName>
        <fullName evidence="12">Probable 4-amino-4-deoxy-L-arabinose-phosphoundecaprenol flippase subunit ArnF</fullName>
        <shortName evidence="12">L-Ara4N-phosphoundecaprenol flippase subunit ArnF</shortName>
    </recommendedName>
    <alternativeName>
        <fullName evidence="12">Undecaprenyl phosphate-aminoarabinose flippase subunit ArnF</fullName>
    </alternativeName>
</protein>
<gene>
    <name evidence="12" type="primary">arnF</name>
    <name evidence="14" type="ORF">QEG54_001146</name>
</gene>
<dbReference type="RefSeq" id="WP_048288256.1">
    <property type="nucleotide sequence ID" value="NZ_LDZN01000014.1"/>
</dbReference>
<organism evidence="14">
    <name type="scientific">Pluralibacter gergoviae</name>
    <name type="common">Enterobacter gergoviae</name>
    <dbReference type="NCBI Taxonomy" id="61647"/>
    <lineage>
        <taxon>Bacteria</taxon>
        <taxon>Pseudomonadati</taxon>
        <taxon>Pseudomonadota</taxon>
        <taxon>Gammaproteobacteria</taxon>
        <taxon>Enterobacterales</taxon>
        <taxon>Enterobacteriaceae</taxon>
        <taxon>Pluralibacter</taxon>
    </lineage>
</organism>
<evidence type="ECO:0000259" key="13">
    <source>
        <dbReference type="Pfam" id="PF00892"/>
    </source>
</evidence>
<dbReference type="GO" id="GO:0009103">
    <property type="term" value="P:lipopolysaccharide biosynthetic process"/>
    <property type="evidence" value="ECO:0007669"/>
    <property type="project" value="UniProtKB-UniRule"/>
</dbReference>
<keyword evidence="7 12" id="KW-0812">Transmembrane</keyword>
<dbReference type="AlphaFoldDB" id="A0AAI9DIM3"/>
<reference evidence="14" key="1">
    <citation type="submission" date="2024-02" db="EMBL/GenBank/DDBJ databases">
        <authorList>
            <consortium name="Clinical and Environmental Microbiology Branch: Whole genome sequencing antimicrobial resistance pathogens in the healthcare setting"/>
        </authorList>
    </citation>
    <scope>NUCLEOTIDE SEQUENCE</scope>
    <source>
        <strain evidence="14">2021DK-00143</strain>
    </source>
</reference>
<keyword evidence="10 12" id="KW-0443">Lipid metabolism</keyword>
<dbReference type="GO" id="GO:0009245">
    <property type="term" value="P:lipid A biosynthetic process"/>
    <property type="evidence" value="ECO:0007669"/>
    <property type="project" value="UniProtKB-UniRule"/>
</dbReference>
<dbReference type="PANTHER" id="PTHR30561">
    <property type="entry name" value="SMR FAMILY PROTON-DEPENDENT DRUG EFFLUX TRANSPORTER SUGE"/>
    <property type="match status" value="1"/>
</dbReference>
<dbReference type="EMBL" id="ABLOKC030000004">
    <property type="protein sequence ID" value="EML1470454.1"/>
    <property type="molecule type" value="Genomic_DNA"/>
</dbReference>
<dbReference type="HAMAP" id="MF_00538">
    <property type="entry name" value="Flippase_ArnF"/>
    <property type="match status" value="1"/>
</dbReference>
<proteinExistence type="inferred from homology"/>
<comment type="subunit">
    <text evidence="12">Heterodimer of ArnE and ArnF.</text>
</comment>
<keyword evidence="2 12" id="KW-0813">Transport</keyword>
<evidence type="ECO:0000256" key="10">
    <source>
        <dbReference type="ARBA" id="ARBA00023098"/>
    </source>
</evidence>
<comment type="caution">
    <text evidence="14">The sequence shown here is derived from an EMBL/GenBank/DDBJ whole genome shotgun (WGS) entry which is preliminary data.</text>
</comment>